<evidence type="ECO:0000256" key="3">
    <source>
        <dbReference type="SAM" id="Phobius"/>
    </source>
</evidence>
<evidence type="ECO:0000313" key="4">
    <source>
        <dbReference type="EMBL" id="BAC44090.1"/>
    </source>
</evidence>
<organism evidence="4 5">
    <name type="scientific">Malacoplasma penetrans (strain HF-2)</name>
    <name type="common">Mycoplasma penetrans</name>
    <dbReference type="NCBI Taxonomy" id="272633"/>
    <lineage>
        <taxon>Bacteria</taxon>
        <taxon>Bacillati</taxon>
        <taxon>Mycoplasmatota</taxon>
        <taxon>Mycoplasmoidales</taxon>
        <taxon>Mycoplasmoidaceae</taxon>
        <taxon>Malacoplasma</taxon>
    </lineage>
</organism>
<name>Q8EWA6_MALP2</name>
<keyword evidence="3" id="KW-1133">Transmembrane helix</keyword>
<feature type="coiled-coil region" evidence="1">
    <location>
        <begin position="87"/>
        <end position="115"/>
    </location>
</feature>
<dbReference type="KEGG" id="mpe:MYPE2980"/>
<dbReference type="eggNOG" id="ENOG5030NRX">
    <property type="taxonomic scope" value="Bacteria"/>
</dbReference>
<dbReference type="STRING" id="272633.gene:10731401"/>
<gene>
    <name evidence="4" type="ordered locus">MYPE2980</name>
</gene>
<keyword evidence="3" id="KW-0472">Membrane</keyword>
<accession>Q8EWA6</accession>
<keyword evidence="1" id="KW-0175">Coiled coil</keyword>
<feature type="transmembrane region" description="Helical" evidence="3">
    <location>
        <begin position="159"/>
        <end position="187"/>
    </location>
</feature>
<reference evidence="4 5" key="1">
    <citation type="journal article" date="2002" name="Nucleic Acids Res.">
        <title>The complete genomic sequence of Mycoplasma penetrans, an intracellular bacterial pathogen in humans.</title>
        <authorList>
            <person name="Sasaki Y."/>
            <person name="Ishikawa J."/>
            <person name="Yamashita A."/>
            <person name="Oshima K."/>
            <person name="Kenri T."/>
            <person name="Furuya K."/>
            <person name="Yoshino C."/>
            <person name="Horino A."/>
            <person name="Shiba T."/>
            <person name="Sasaki T."/>
            <person name="Hattori M."/>
        </authorList>
    </citation>
    <scope>NUCLEOTIDE SEQUENCE [LARGE SCALE GENOMIC DNA]</scope>
    <source>
        <strain evidence="4 5">HF-2</strain>
    </source>
</reference>
<dbReference type="InParanoid" id="Q8EWA6"/>
<sequence>MAKNNSKKSRSQRKNDSNKNVQAKVEKKNQFVLTEEDIEVVKTKTQNLISQLEKRSKNIFLFKKKKLIQSQIKDLQMLLEQEQFYLLDSKLKAIEEIEQKEKEEIEKTKANAKVKEPKKRKSFSEIINAIKTFDSWPLYSRTKKIIANYSDSERNKRLILMYSLVFILFAVAIIGLLLCLNVIPYAIGGDTNGIGKVVCLVFPIVCLFFV</sequence>
<dbReference type="RefSeq" id="WP_011077126.1">
    <property type="nucleotide sequence ID" value="NC_004432.1"/>
</dbReference>
<evidence type="ECO:0000256" key="2">
    <source>
        <dbReference type="SAM" id="MobiDB-lite"/>
    </source>
</evidence>
<feature type="compositionally biased region" description="Basic residues" evidence="2">
    <location>
        <begin position="1"/>
        <end position="12"/>
    </location>
</feature>
<dbReference type="Proteomes" id="UP000002522">
    <property type="component" value="Chromosome"/>
</dbReference>
<feature type="transmembrane region" description="Helical" evidence="3">
    <location>
        <begin position="193"/>
        <end position="209"/>
    </location>
</feature>
<proteinExistence type="predicted"/>
<feature type="region of interest" description="Disordered" evidence="2">
    <location>
        <begin position="1"/>
        <end position="25"/>
    </location>
</feature>
<evidence type="ECO:0008006" key="6">
    <source>
        <dbReference type="Google" id="ProtNLM"/>
    </source>
</evidence>
<keyword evidence="3" id="KW-0812">Transmembrane</keyword>
<dbReference type="HOGENOM" id="CLU_1309011_0_0_14"/>
<dbReference type="AlphaFoldDB" id="Q8EWA6"/>
<evidence type="ECO:0000256" key="1">
    <source>
        <dbReference type="SAM" id="Coils"/>
    </source>
</evidence>
<evidence type="ECO:0000313" key="5">
    <source>
        <dbReference type="Proteomes" id="UP000002522"/>
    </source>
</evidence>
<keyword evidence="5" id="KW-1185">Reference proteome</keyword>
<dbReference type="EMBL" id="BA000026">
    <property type="protein sequence ID" value="BAC44090.1"/>
    <property type="molecule type" value="Genomic_DNA"/>
</dbReference>
<protein>
    <recommendedName>
        <fullName evidence="6">Transmembrane protein</fullName>
    </recommendedName>
</protein>